<reference evidence="2 3" key="1">
    <citation type="submission" date="2019-05" db="EMBL/GenBank/DDBJ databases">
        <title>Another draft genome of Portunus trituberculatus and its Hox gene families provides insights of decapod evolution.</title>
        <authorList>
            <person name="Jeong J.-H."/>
            <person name="Song I."/>
            <person name="Kim S."/>
            <person name="Choi T."/>
            <person name="Kim D."/>
            <person name="Ryu S."/>
            <person name="Kim W."/>
        </authorList>
    </citation>
    <scope>NUCLEOTIDE SEQUENCE [LARGE SCALE GENOMIC DNA]</scope>
    <source>
        <tissue evidence="2">Muscle</tissue>
    </source>
</reference>
<protein>
    <submittedName>
        <fullName evidence="2">Uncharacterized protein</fullName>
    </submittedName>
</protein>
<dbReference type="AlphaFoldDB" id="A0A5B7JLR6"/>
<name>A0A5B7JLR6_PORTR</name>
<dbReference type="EMBL" id="VSRR010102657">
    <property type="protein sequence ID" value="MPC95545.1"/>
    <property type="molecule type" value="Genomic_DNA"/>
</dbReference>
<organism evidence="2 3">
    <name type="scientific">Portunus trituberculatus</name>
    <name type="common">Swimming crab</name>
    <name type="synonym">Neptunus trituberculatus</name>
    <dbReference type="NCBI Taxonomy" id="210409"/>
    <lineage>
        <taxon>Eukaryota</taxon>
        <taxon>Metazoa</taxon>
        <taxon>Ecdysozoa</taxon>
        <taxon>Arthropoda</taxon>
        <taxon>Crustacea</taxon>
        <taxon>Multicrustacea</taxon>
        <taxon>Malacostraca</taxon>
        <taxon>Eumalacostraca</taxon>
        <taxon>Eucarida</taxon>
        <taxon>Decapoda</taxon>
        <taxon>Pleocyemata</taxon>
        <taxon>Brachyura</taxon>
        <taxon>Eubrachyura</taxon>
        <taxon>Portunoidea</taxon>
        <taxon>Portunidae</taxon>
        <taxon>Portuninae</taxon>
        <taxon>Portunus</taxon>
    </lineage>
</organism>
<dbReference type="Proteomes" id="UP000324222">
    <property type="component" value="Unassembled WGS sequence"/>
</dbReference>
<evidence type="ECO:0000256" key="1">
    <source>
        <dbReference type="SAM" id="SignalP"/>
    </source>
</evidence>
<proteinExistence type="predicted"/>
<gene>
    <name evidence="2" type="ORF">E2C01_090762</name>
</gene>
<keyword evidence="1" id="KW-0732">Signal</keyword>
<sequence>MHHPRVLILLGVVSFSQGIELIENIYKGEKYEDTELSRMPYSSSLIASASASPSGPFLMPQARKVEESQGREFTFSGLMEQLGLAFQEELNKDDPASGRSRKLVQEEGKKVWLTWSCILLRQHSVTHCSLTMTVFQGHRDD</sequence>
<keyword evidence="3" id="KW-1185">Reference proteome</keyword>
<evidence type="ECO:0000313" key="3">
    <source>
        <dbReference type="Proteomes" id="UP000324222"/>
    </source>
</evidence>
<accession>A0A5B7JLR6</accession>
<evidence type="ECO:0000313" key="2">
    <source>
        <dbReference type="EMBL" id="MPC95545.1"/>
    </source>
</evidence>
<feature type="signal peptide" evidence="1">
    <location>
        <begin position="1"/>
        <end position="18"/>
    </location>
</feature>
<comment type="caution">
    <text evidence="2">The sequence shown here is derived from an EMBL/GenBank/DDBJ whole genome shotgun (WGS) entry which is preliminary data.</text>
</comment>
<dbReference type="OrthoDB" id="6413868at2759"/>
<feature type="chain" id="PRO_5022988087" evidence="1">
    <location>
        <begin position="19"/>
        <end position="141"/>
    </location>
</feature>